<accession>A0A1L3J775</accession>
<evidence type="ECO:0000313" key="3">
    <source>
        <dbReference type="EMBL" id="APG60961.1"/>
    </source>
</evidence>
<evidence type="ECO:0000256" key="1">
    <source>
        <dbReference type="SAM" id="SignalP"/>
    </source>
</evidence>
<gene>
    <name evidence="3" type="ORF">LPB144_11305</name>
</gene>
<keyword evidence="1" id="KW-0732">Signal</keyword>
<feature type="signal peptide" evidence="1">
    <location>
        <begin position="1"/>
        <end position="21"/>
    </location>
</feature>
<dbReference type="AlphaFoldDB" id="A0A1L3J775"/>
<sequence>MKKVLISFLLVLGFSLSPVSAQVKDSEQNILSIKKRIDKSLKSWHKAAGEANFEEYFSLMTDDAVFIGTDATENWKISEFKQFSKPYFDAGKAWDFTAIERNIYLIENRRFAWFDELLDTHMGICRGSGVMRKENGKWKVQHYVLSIAIPNDNVDEITQIKKDFDKKLISKLKEN</sequence>
<evidence type="ECO:0000259" key="2">
    <source>
        <dbReference type="Pfam" id="PF13474"/>
    </source>
</evidence>
<name>A0A1L3J775_9FLAO</name>
<dbReference type="EMBL" id="CP018153">
    <property type="protein sequence ID" value="APG60961.1"/>
    <property type="molecule type" value="Genomic_DNA"/>
</dbReference>
<dbReference type="Gene3D" id="3.10.450.50">
    <property type="match status" value="1"/>
</dbReference>
<organism evidence="3 4">
    <name type="scientific">Christiangramia salexigens</name>
    <dbReference type="NCBI Taxonomy" id="1913577"/>
    <lineage>
        <taxon>Bacteria</taxon>
        <taxon>Pseudomonadati</taxon>
        <taxon>Bacteroidota</taxon>
        <taxon>Flavobacteriia</taxon>
        <taxon>Flavobacteriales</taxon>
        <taxon>Flavobacteriaceae</taxon>
        <taxon>Christiangramia</taxon>
    </lineage>
</organism>
<keyword evidence="4" id="KW-1185">Reference proteome</keyword>
<dbReference type="STRING" id="1913577.LPB144_11305"/>
<feature type="chain" id="PRO_5012656618" description="SnoaL-like domain-containing protein" evidence="1">
    <location>
        <begin position="22"/>
        <end position="175"/>
    </location>
</feature>
<reference evidence="3 4" key="1">
    <citation type="submission" date="2016-11" db="EMBL/GenBank/DDBJ databases">
        <title>Gramella sp. LPB0144 isolated from marine environment.</title>
        <authorList>
            <person name="Kim E."/>
            <person name="Yi H."/>
        </authorList>
    </citation>
    <scope>NUCLEOTIDE SEQUENCE [LARGE SCALE GENOMIC DNA]</scope>
    <source>
        <strain evidence="3 4">LPB0144</strain>
    </source>
</reference>
<dbReference type="InterPro" id="IPR032710">
    <property type="entry name" value="NTF2-like_dom_sf"/>
</dbReference>
<protein>
    <recommendedName>
        <fullName evidence="2">SnoaL-like domain-containing protein</fullName>
    </recommendedName>
</protein>
<proteinExistence type="predicted"/>
<dbReference type="Pfam" id="PF13474">
    <property type="entry name" value="SnoaL_3"/>
    <property type="match status" value="1"/>
</dbReference>
<dbReference type="InterPro" id="IPR037401">
    <property type="entry name" value="SnoaL-like"/>
</dbReference>
<feature type="domain" description="SnoaL-like" evidence="2">
    <location>
        <begin position="40"/>
        <end position="150"/>
    </location>
</feature>
<dbReference type="SUPFAM" id="SSF54427">
    <property type="entry name" value="NTF2-like"/>
    <property type="match status" value="1"/>
</dbReference>
<dbReference type="RefSeq" id="WP_072553650.1">
    <property type="nucleotide sequence ID" value="NZ_CP018153.1"/>
</dbReference>
<dbReference type="KEGG" id="grl:LPB144_11305"/>
<dbReference type="OrthoDB" id="271716at2"/>
<evidence type="ECO:0000313" key="4">
    <source>
        <dbReference type="Proteomes" id="UP000182510"/>
    </source>
</evidence>
<dbReference type="Proteomes" id="UP000182510">
    <property type="component" value="Chromosome"/>
</dbReference>